<feature type="transmembrane region" description="Helical" evidence="6">
    <location>
        <begin position="427"/>
        <end position="446"/>
    </location>
</feature>
<feature type="transmembrane region" description="Helical" evidence="6">
    <location>
        <begin position="369"/>
        <end position="388"/>
    </location>
</feature>
<dbReference type="Proteomes" id="UP000186112">
    <property type="component" value="Unassembled WGS sequence"/>
</dbReference>
<dbReference type="InterPro" id="IPR050833">
    <property type="entry name" value="Poly_Biosynth_Transport"/>
</dbReference>
<keyword evidence="4 6" id="KW-1133">Transmembrane helix</keyword>
<feature type="transmembrane region" description="Helical" evidence="6">
    <location>
        <begin position="50"/>
        <end position="70"/>
    </location>
</feature>
<keyword evidence="2" id="KW-1003">Cell membrane</keyword>
<feature type="transmembrane region" description="Helical" evidence="6">
    <location>
        <begin position="161"/>
        <end position="176"/>
    </location>
</feature>
<dbReference type="PANTHER" id="PTHR30250:SF21">
    <property type="entry name" value="LIPID II FLIPPASE MURJ"/>
    <property type="match status" value="1"/>
</dbReference>
<evidence type="ECO:0000256" key="1">
    <source>
        <dbReference type="ARBA" id="ARBA00004651"/>
    </source>
</evidence>
<evidence type="ECO:0000256" key="5">
    <source>
        <dbReference type="ARBA" id="ARBA00023136"/>
    </source>
</evidence>
<keyword evidence="3 6" id="KW-0812">Transmembrane</keyword>
<feature type="transmembrane region" description="Helical" evidence="6">
    <location>
        <begin position="231"/>
        <end position="252"/>
    </location>
</feature>
<feature type="transmembrane region" description="Helical" evidence="6">
    <location>
        <begin position="82"/>
        <end position="108"/>
    </location>
</feature>
<dbReference type="PIRSF" id="PIRSF038958">
    <property type="entry name" value="PG_synth_SpoVB"/>
    <property type="match status" value="1"/>
</dbReference>
<dbReference type="AlphaFoldDB" id="A0A1U7M6U9"/>
<keyword evidence="8" id="KW-1185">Reference proteome</keyword>
<dbReference type="PANTHER" id="PTHR30250">
    <property type="entry name" value="PST FAMILY PREDICTED COLANIC ACID TRANSPORTER"/>
    <property type="match status" value="1"/>
</dbReference>
<feature type="transmembrane region" description="Helical" evidence="6">
    <location>
        <begin position="486"/>
        <end position="507"/>
    </location>
</feature>
<dbReference type="GO" id="GO:0005886">
    <property type="term" value="C:plasma membrane"/>
    <property type="evidence" value="ECO:0007669"/>
    <property type="project" value="UniProtKB-SubCell"/>
</dbReference>
<evidence type="ECO:0000313" key="7">
    <source>
        <dbReference type="EMBL" id="OLS03011.1"/>
    </source>
</evidence>
<evidence type="ECO:0000256" key="6">
    <source>
        <dbReference type="SAM" id="Phobius"/>
    </source>
</evidence>
<name>A0A1U7M6U9_TISCR</name>
<feature type="transmembrane region" description="Helical" evidence="6">
    <location>
        <begin position="120"/>
        <end position="140"/>
    </location>
</feature>
<proteinExistence type="predicted"/>
<evidence type="ECO:0000313" key="8">
    <source>
        <dbReference type="Proteomes" id="UP000186112"/>
    </source>
</evidence>
<dbReference type="EMBL" id="LTDM01000012">
    <property type="protein sequence ID" value="OLS03011.1"/>
    <property type="molecule type" value="Genomic_DNA"/>
</dbReference>
<dbReference type="RefSeq" id="WP_075725753.1">
    <property type="nucleotide sequence ID" value="NZ_LTDM01000012.1"/>
</dbReference>
<organism evidence="7 8">
    <name type="scientific">Tissierella creatinophila DSM 6911</name>
    <dbReference type="NCBI Taxonomy" id="1123403"/>
    <lineage>
        <taxon>Bacteria</taxon>
        <taxon>Bacillati</taxon>
        <taxon>Bacillota</taxon>
        <taxon>Tissierellia</taxon>
        <taxon>Tissierellales</taxon>
        <taxon>Tissierellaceae</taxon>
        <taxon>Tissierella</taxon>
    </lineage>
</organism>
<evidence type="ECO:0000256" key="4">
    <source>
        <dbReference type="ARBA" id="ARBA00022989"/>
    </source>
</evidence>
<feature type="transmembrane region" description="Helical" evidence="6">
    <location>
        <begin position="395"/>
        <end position="415"/>
    </location>
</feature>
<dbReference type="CDD" id="cd13124">
    <property type="entry name" value="MATE_SpoVB_like"/>
    <property type="match status" value="1"/>
</dbReference>
<evidence type="ECO:0000256" key="2">
    <source>
        <dbReference type="ARBA" id="ARBA00022475"/>
    </source>
</evidence>
<dbReference type="OrthoDB" id="9775950at2"/>
<comment type="subcellular location">
    <subcellularLocation>
        <location evidence="1">Cell membrane</location>
        <topology evidence="1">Multi-pass membrane protein</topology>
    </subcellularLocation>
</comment>
<reference evidence="7 8" key="1">
    <citation type="submission" date="2016-02" db="EMBL/GenBank/DDBJ databases">
        <title>Genome sequence of Tissierella creatinophila DSM 6911.</title>
        <authorList>
            <person name="Poehlein A."/>
            <person name="Daniel R."/>
        </authorList>
    </citation>
    <scope>NUCLEOTIDE SEQUENCE [LARGE SCALE GENOMIC DNA]</scope>
    <source>
        <strain evidence="7 8">DSM 6911</strain>
    </source>
</reference>
<evidence type="ECO:0000256" key="3">
    <source>
        <dbReference type="ARBA" id="ARBA00022692"/>
    </source>
</evidence>
<dbReference type="Pfam" id="PF01943">
    <property type="entry name" value="Polysacc_synt"/>
    <property type="match status" value="1"/>
</dbReference>
<feature type="transmembrane region" description="Helical" evidence="6">
    <location>
        <begin position="182"/>
        <end position="210"/>
    </location>
</feature>
<feature type="transmembrane region" description="Helical" evidence="6">
    <location>
        <begin position="458"/>
        <end position="480"/>
    </location>
</feature>
<dbReference type="InterPro" id="IPR024923">
    <property type="entry name" value="PG_synth_SpoVB"/>
</dbReference>
<gene>
    <name evidence="7" type="primary">spoVB_1</name>
    <name evidence="7" type="ORF">TICRE_09800</name>
</gene>
<sequence>MSKNNNFVKGAIVLSIAGVIVKILGALYRIPIGNIIKSEGMGYYSTAHPFYTLMLTIATAGFPVAIAKLVSEKRAIGDFKGAFRVFKIALTLLTFGGIFSFLFLTFKAKDIVKSLENENAYYSLISLAPALFFVPIMSAFRGFFQGQSNMFPTAISQIVEQLLRVSGGLFLTIYLLDKGIPIAAGGASFAGSIGAFFGCVIIIFIFLRKIGTIKEEIKLNPSEKEYPLNDILYDLMIIAIPITIGSAIVPIMDTIDAGIVLKRLQAINYSKEMANDMYGQLKGYAQTLINLPQVFSMAIGISLVPAIASSYARNNKREVQRTIGSGIRITLLLGLPCAFGLFVLAKPIIELLFFNNTDEVIRNTGEILKVLSFGVIFLTITQTLTSILQGLGKPLIPVINLIIGAGLKVILTFVLTSIPSVNIKGAAISTVAAFATAAILDLIILIKRFKIKLRYKDVFLKPFICALSMAVITSLSYSFLFRILNSRLTTVISILIGAFTYILLLIITKTITEDDLSFIPKSEKVLKKVKSKTKE</sequence>
<protein>
    <submittedName>
        <fullName evidence="7">Stage V sporulation protein B</fullName>
    </submittedName>
</protein>
<feature type="transmembrane region" description="Helical" evidence="6">
    <location>
        <begin position="12"/>
        <end position="30"/>
    </location>
</feature>
<feature type="transmembrane region" description="Helical" evidence="6">
    <location>
        <begin position="329"/>
        <end position="349"/>
    </location>
</feature>
<comment type="caution">
    <text evidence="7">The sequence shown here is derived from an EMBL/GenBank/DDBJ whole genome shotgun (WGS) entry which is preliminary data.</text>
</comment>
<accession>A0A1U7M6U9</accession>
<dbReference type="InterPro" id="IPR002797">
    <property type="entry name" value="Polysacc_synth"/>
</dbReference>
<keyword evidence="5 6" id="KW-0472">Membrane</keyword>
<feature type="transmembrane region" description="Helical" evidence="6">
    <location>
        <begin position="287"/>
        <end position="308"/>
    </location>
</feature>